<proteinExistence type="predicted"/>
<protein>
    <submittedName>
        <fullName evidence="1">YolD-like family protein</fullName>
    </submittedName>
</protein>
<evidence type="ECO:0000313" key="1">
    <source>
        <dbReference type="EMBL" id="MFC0273728.1"/>
    </source>
</evidence>
<dbReference type="InterPro" id="IPR014962">
    <property type="entry name" value="YolD"/>
</dbReference>
<reference evidence="1 2" key="1">
    <citation type="submission" date="2024-09" db="EMBL/GenBank/DDBJ databases">
        <authorList>
            <person name="Sun Q."/>
            <person name="Mori K."/>
        </authorList>
    </citation>
    <scope>NUCLEOTIDE SEQUENCE [LARGE SCALE GENOMIC DNA]</scope>
    <source>
        <strain evidence="1 2">CCM 7228</strain>
    </source>
</reference>
<dbReference type="Pfam" id="PF08863">
    <property type="entry name" value="YolD"/>
    <property type="match status" value="1"/>
</dbReference>
<gene>
    <name evidence="1" type="ORF">ACFFIX_20285</name>
</gene>
<dbReference type="PANTHER" id="PTHR40051">
    <property type="entry name" value="IG HYPOTHETICAL 15966"/>
    <property type="match status" value="1"/>
</dbReference>
<comment type="caution">
    <text evidence="1">The sequence shown here is derived from an EMBL/GenBank/DDBJ whole genome shotgun (WGS) entry which is preliminary data.</text>
</comment>
<dbReference type="RefSeq" id="WP_378937322.1">
    <property type="nucleotide sequence ID" value="NZ_JBHLVO010000024.1"/>
</dbReference>
<dbReference type="PANTHER" id="PTHR40051:SF1">
    <property type="entry name" value="YOLD-LIKE FAMILY PROTEIN"/>
    <property type="match status" value="1"/>
</dbReference>
<name>A0ABV6GJ49_9BACI</name>
<accession>A0ABV6GJ49</accession>
<sequence>MLRDRKLIKYQPFLIPEHKALLSIVDKEINEHKKKPDLDENKLDEFNELVSYAMSENKELLFTYYKDYNFHLLIGFVHYADPVLLTLRILDKFDSRTDLNLKDIVDIRLN</sequence>
<dbReference type="Proteomes" id="UP001589854">
    <property type="component" value="Unassembled WGS sequence"/>
</dbReference>
<evidence type="ECO:0000313" key="2">
    <source>
        <dbReference type="Proteomes" id="UP001589854"/>
    </source>
</evidence>
<dbReference type="EMBL" id="JBHLVO010000024">
    <property type="protein sequence ID" value="MFC0273728.1"/>
    <property type="molecule type" value="Genomic_DNA"/>
</dbReference>
<keyword evidence="2" id="KW-1185">Reference proteome</keyword>
<organism evidence="1 2">
    <name type="scientific">Metabacillus herbersteinensis</name>
    <dbReference type="NCBI Taxonomy" id="283816"/>
    <lineage>
        <taxon>Bacteria</taxon>
        <taxon>Bacillati</taxon>
        <taxon>Bacillota</taxon>
        <taxon>Bacilli</taxon>
        <taxon>Bacillales</taxon>
        <taxon>Bacillaceae</taxon>
        <taxon>Metabacillus</taxon>
    </lineage>
</organism>